<name>A0A9D9IPB0_9BACT</name>
<dbReference type="PANTHER" id="PTHR41368:SF1">
    <property type="entry name" value="PROTEIN YGHO"/>
    <property type="match status" value="1"/>
</dbReference>
<gene>
    <name evidence="1" type="ORF">IAB88_01600</name>
</gene>
<dbReference type="PANTHER" id="PTHR41368">
    <property type="entry name" value="PROTEIN YGHO"/>
    <property type="match status" value="1"/>
</dbReference>
<proteinExistence type="predicted"/>
<dbReference type="InterPro" id="IPR016181">
    <property type="entry name" value="Acyl_CoA_acyltransferase"/>
</dbReference>
<reference evidence="1" key="1">
    <citation type="submission" date="2020-10" db="EMBL/GenBank/DDBJ databases">
        <authorList>
            <person name="Gilroy R."/>
        </authorList>
    </citation>
    <scope>NUCLEOTIDE SEQUENCE</scope>
    <source>
        <strain evidence="1">6919</strain>
    </source>
</reference>
<dbReference type="Gene3D" id="3.40.630.30">
    <property type="match status" value="1"/>
</dbReference>
<evidence type="ECO:0000313" key="2">
    <source>
        <dbReference type="Proteomes" id="UP000823598"/>
    </source>
</evidence>
<organism evidence="1 2">
    <name type="scientific">Candidatus Limisoma faecipullorum</name>
    <dbReference type="NCBI Taxonomy" id="2840854"/>
    <lineage>
        <taxon>Bacteria</taxon>
        <taxon>Pseudomonadati</taxon>
        <taxon>Bacteroidota</taxon>
        <taxon>Bacteroidia</taxon>
        <taxon>Bacteroidales</taxon>
        <taxon>Candidatus Limisoma</taxon>
    </lineage>
</organism>
<accession>A0A9D9IPB0</accession>
<protein>
    <submittedName>
        <fullName evidence="1">N-acetyltransferase</fullName>
    </submittedName>
</protein>
<comment type="caution">
    <text evidence="1">The sequence shown here is derived from an EMBL/GenBank/DDBJ whole genome shotgun (WGS) entry which is preliminary data.</text>
</comment>
<reference evidence="1" key="2">
    <citation type="journal article" date="2021" name="PeerJ">
        <title>Extensive microbial diversity within the chicken gut microbiome revealed by metagenomics and culture.</title>
        <authorList>
            <person name="Gilroy R."/>
            <person name="Ravi A."/>
            <person name="Getino M."/>
            <person name="Pursley I."/>
            <person name="Horton D.L."/>
            <person name="Alikhan N.F."/>
            <person name="Baker D."/>
            <person name="Gharbi K."/>
            <person name="Hall N."/>
            <person name="Watson M."/>
            <person name="Adriaenssens E.M."/>
            <person name="Foster-Nyarko E."/>
            <person name="Jarju S."/>
            <person name="Secka A."/>
            <person name="Antonio M."/>
            <person name="Oren A."/>
            <person name="Chaudhuri R.R."/>
            <person name="La Ragione R."/>
            <person name="Hildebrand F."/>
            <person name="Pallen M.J."/>
        </authorList>
    </citation>
    <scope>NUCLEOTIDE SEQUENCE</scope>
    <source>
        <strain evidence="1">6919</strain>
    </source>
</reference>
<dbReference type="AlphaFoldDB" id="A0A9D9IPB0"/>
<dbReference type="Proteomes" id="UP000823598">
    <property type="component" value="Unassembled WGS sequence"/>
</dbReference>
<dbReference type="SUPFAM" id="SSF55729">
    <property type="entry name" value="Acyl-CoA N-acyltransferases (Nat)"/>
    <property type="match status" value="1"/>
</dbReference>
<dbReference type="EMBL" id="JADIMC010000019">
    <property type="protein sequence ID" value="MBO8475671.1"/>
    <property type="molecule type" value="Genomic_DNA"/>
</dbReference>
<evidence type="ECO:0000313" key="1">
    <source>
        <dbReference type="EMBL" id="MBO8475671.1"/>
    </source>
</evidence>
<dbReference type="InterPro" id="IPR039968">
    <property type="entry name" value="BcerS-like"/>
</dbReference>
<sequence>MAVEIKVIPKDRKSLRKFVQFGIDLYKGNDCYVPPLVSDDVATLSPEKNPAFDFCEAEYFMAFRDGKPVGRIAAIIHRISNEEHGKKEMRFGFVDFIDDEEVSRALFDAAAGWGKSKGMESMIGPLGFSDMDYEGMLVEGFDELSTMATIYNYPYYPRHMERMGFEKKADWVEFSMKVPDAIPDKHVRIAEIVKQKYGLKVVKYNDRKKAVAEIGRPLFELINESYKELFEFTQLTNRQIDHYVDIYIRLLRLDLLTVIKDADDNLVGVGVALPSLSRALQKSRGKMLPFGWWHLMRAMYFNVTDTVDLLLVAVKPEYQSKGVNALLFTDLIPYFQKYKFKYAESNPELELNQKVQAQWQYFETRQHKRRRAYGKRI</sequence>